<evidence type="ECO:0000313" key="2">
    <source>
        <dbReference type="Proteomes" id="UP000198597"/>
    </source>
</evidence>
<reference evidence="1 2" key="1">
    <citation type="submission" date="2016-10" db="EMBL/GenBank/DDBJ databases">
        <authorList>
            <person name="de Groot N.N."/>
        </authorList>
    </citation>
    <scope>NUCLEOTIDE SEQUENCE [LARGE SCALE GENOMIC DNA]</scope>
    <source>
        <strain evidence="1 2">DSM 12272</strain>
    </source>
</reference>
<protein>
    <submittedName>
        <fullName evidence="1">Alternate signal-mediated exported protein, CPF_0494 family</fullName>
    </submittedName>
</protein>
<accession>A0A1H0UPV8</accession>
<sequence length="201" mass="22627">MRFKKILIISTVIVLVITSTVYTQAESFGFNSKDTATNNFVVSDVNIEIEEKFTTEDNWSGLFKEKEVSIKNLSNTDVLLRVNITPRWEDKNGNAVALDASSNIVKLKFENLNTDTGWIYGDDGYYYYNSIIKTGDSTLPLLAGVELNIVDENIAEMYRGNNLTIDVKSECVQASKDAYVETWANINNPTIKSILNNLCIR</sequence>
<dbReference type="EMBL" id="FNJM01000012">
    <property type="protein sequence ID" value="SDP68181.1"/>
    <property type="molecule type" value="Genomic_DNA"/>
</dbReference>
<proteinExistence type="predicted"/>
<organism evidence="1 2">
    <name type="scientific">Clostridium gasigenes</name>
    <dbReference type="NCBI Taxonomy" id="94869"/>
    <lineage>
        <taxon>Bacteria</taxon>
        <taxon>Bacillati</taxon>
        <taxon>Bacillota</taxon>
        <taxon>Clostridia</taxon>
        <taxon>Eubacteriales</taxon>
        <taxon>Clostridiaceae</taxon>
        <taxon>Clostridium</taxon>
    </lineage>
</organism>
<dbReference type="AlphaFoldDB" id="A0A1H0UPV8"/>
<name>A0A1H0UPV8_9CLOT</name>
<dbReference type="RefSeq" id="WP_089971705.1">
    <property type="nucleotide sequence ID" value="NZ_FNJM01000012.1"/>
</dbReference>
<keyword evidence="2" id="KW-1185">Reference proteome</keyword>
<evidence type="ECO:0000313" key="1">
    <source>
        <dbReference type="EMBL" id="SDP68181.1"/>
    </source>
</evidence>
<dbReference type="OrthoDB" id="2063096at2"/>
<gene>
    <name evidence="1" type="ORF">SAMN04488529_11214</name>
</gene>
<dbReference type="STRING" id="94869.SAMN04488529_11214"/>
<dbReference type="Proteomes" id="UP000198597">
    <property type="component" value="Unassembled WGS sequence"/>
</dbReference>